<proteinExistence type="predicted"/>
<dbReference type="EnsemblPlants" id="KEH25787">
    <property type="protein sequence ID" value="KEH25787"/>
    <property type="gene ID" value="MTR_6g034365"/>
</dbReference>
<evidence type="ECO:0000313" key="3">
    <source>
        <dbReference type="Proteomes" id="UP000002051"/>
    </source>
</evidence>
<keyword evidence="3" id="KW-1185">Reference proteome</keyword>
<organism evidence="1 3">
    <name type="scientific">Medicago truncatula</name>
    <name type="common">Barrel medic</name>
    <name type="synonym">Medicago tribuloides</name>
    <dbReference type="NCBI Taxonomy" id="3880"/>
    <lineage>
        <taxon>Eukaryota</taxon>
        <taxon>Viridiplantae</taxon>
        <taxon>Streptophyta</taxon>
        <taxon>Embryophyta</taxon>
        <taxon>Tracheophyta</taxon>
        <taxon>Spermatophyta</taxon>
        <taxon>Magnoliopsida</taxon>
        <taxon>eudicotyledons</taxon>
        <taxon>Gunneridae</taxon>
        <taxon>Pentapetalae</taxon>
        <taxon>rosids</taxon>
        <taxon>fabids</taxon>
        <taxon>Fabales</taxon>
        <taxon>Fabaceae</taxon>
        <taxon>Papilionoideae</taxon>
        <taxon>50 kb inversion clade</taxon>
        <taxon>NPAAA clade</taxon>
        <taxon>Hologalegina</taxon>
        <taxon>IRL clade</taxon>
        <taxon>Trifolieae</taxon>
        <taxon>Medicago</taxon>
    </lineage>
</organism>
<reference evidence="2" key="3">
    <citation type="submission" date="2015-04" db="UniProtKB">
        <authorList>
            <consortium name="EnsemblPlants"/>
        </authorList>
    </citation>
    <scope>IDENTIFICATION</scope>
    <source>
        <strain evidence="2">cv. Jemalong A17</strain>
    </source>
</reference>
<accession>A0A072U7X8</accession>
<dbReference type="HOGENOM" id="CLU_2416653_0_0_1"/>
<dbReference type="Proteomes" id="UP000002051">
    <property type="component" value="Chromosome 6"/>
</dbReference>
<dbReference type="EMBL" id="CM001222">
    <property type="protein sequence ID" value="KEH25787.1"/>
    <property type="molecule type" value="Genomic_DNA"/>
</dbReference>
<gene>
    <name evidence="1" type="ordered locus">MTR_6g034365</name>
</gene>
<reference evidence="1 3" key="1">
    <citation type="journal article" date="2011" name="Nature">
        <title>The Medicago genome provides insight into the evolution of rhizobial symbioses.</title>
        <authorList>
            <person name="Young N.D."/>
            <person name="Debelle F."/>
            <person name="Oldroyd G.E."/>
            <person name="Geurts R."/>
            <person name="Cannon S.B."/>
            <person name="Udvardi M.K."/>
            <person name="Benedito V.A."/>
            <person name="Mayer K.F."/>
            <person name="Gouzy J."/>
            <person name="Schoof H."/>
            <person name="Van de Peer Y."/>
            <person name="Proost S."/>
            <person name="Cook D.R."/>
            <person name="Meyers B.C."/>
            <person name="Spannagl M."/>
            <person name="Cheung F."/>
            <person name="De Mita S."/>
            <person name="Krishnakumar V."/>
            <person name="Gundlach H."/>
            <person name="Zhou S."/>
            <person name="Mudge J."/>
            <person name="Bharti A.K."/>
            <person name="Murray J.D."/>
            <person name="Naoumkina M.A."/>
            <person name="Rosen B."/>
            <person name="Silverstein K.A."/>
            <person name="Tang H."/>
            <person name="Rombauts S."/>
            <person name="Zhao P.X."/>
            <person name="Zhou P."/>
            <person name="Barbe V."/>
            <person name="Bardou P."/>
            <person name="Bechner M."/>
            <person name="Bellec A."/>
            <person name="Berger A."/>
            <person name="Berges H."/>
            <person name="Bidwell S."/>
            <person name="Bisseling T."/>
            <person name="Choisne N."/>
            <person name="Couloux A."/>
            <person name="Denny R."/>
            <person name="Deshpande S."/>
            <person name="Dai X."/>
            <person name="Doyle J.J."/>
            <person name="Dudez A.M."/>
            <person name="Farmer A.D."/>
            <person name="Fouteau S."/>
            <person name="Franken C."/>
            <person name="Gibelin C."/>
            <person name="Gish J."/>
            <person name="Goldstein S."/>
            <person name="Gonzalez A.J."/>
            <person name="Green P.J."/>
            <person name="Hallab A."/>
            <person name="Hartog M."/>
            <person name="Hua A."/>
            <person name="Humphray S.J."/>
            <person name="Jeong D.H."/>
            <person name="Jing Y."/>
            <person name="Jocker A."/>
            <person name="Kenton S.M."/>
            <person name="Kim D.J."/>
            <person name="Klee K."/>
            <person name="Lai H."/>
            <person name="Lang C."/>
            <person name="Lin S."/>
            <person name="Macmil S.L."/>
            <person name="Magdelenat G."/>
            <person name="Matthews L."/>
            <person name="McCorrison J."/>
            <person name="Monaghan E.L."/>
            <person name="Mun J.H."/>
            <person name="Najar F.Z."/>
            <person name="Nicholson C."/>
            <person name="Noirot C."/>
            <person name="O'Bleness M."/>
            <person name="Paule C.R."/>
            <person name="Poulain J."/>
            <person name="Prion F."/>
            <person name="Qin B."/>
            <person name="Qu C."/>
            <person name="Retzel E.F."/>
            <person name="Riddle C."/>
            <person name="Sallet E."/>
            <person name="Samain S."/>
            <person name="Samson N."/>
            <person name="Sanders I."/>
            <person name="Saurat O."/>
            <person name="Scarpelli C."/>
            <person name="Schiex T."/>
            <person name="Segurens B."/>
            <person name="Severin A.J."/>
            <person name="Sherrier D.J."/>
            <person name="Shi R."/>
            <person name="Sims S."/>
            <person name="Singer S.R."/>
            <person name="Sinharoy S."/>
            <person name="Sterck L."/>
            <person name="Viollet A."/>
            <person name="Wang B.B."/>
            <person name="Wang K."/>
            <person name="Wang M."/>
            <person name="Wang X."/>
            <person name="Warfsmann J."/>
            <person name="Weissenbach J."/>
            <person name="White D.D."/>
            <person name="White J.D."/>
            <person name="Wiley G.B."/>
            <person name="Wincker P."/>
            <person name="Xing Y."/>
            <person name="Yang L."/>
            <person name="Yao Z."/>
            <person name="Ying F."/>
            <person name="Zhai J."/>
            <person name="Zhou L."/>
            <person name="Zuber A."/>
            <person name="Denarie J."/>
            <person name="Dixon R.A."/>
            <person name="May G.D."/>
            <person name="Schwartz D.C."/>
            <person name="Rogers J."/>
            <person name="Quetier F."/>
            <person name="Town C.D."/>
            <person name="Roe B.A."/>
        </authorList>
    </citation>
    <scope>NUCLEOTIDE SEQUENCE [LARGE SCALE GENOMIC DNA]</scope>
    <source>
        <strain evidence="1">A17</strain>
        <strain evidence="2 3">cv. Jemalong A17</strain>
    </source>
</reference>
<reference evidence="1 3" key="2">
    <citation type="journal article" date="2014" name="BMC Genomics">
        <title>An improved genome release (version Mt4.0) for the model legume Medicago truncatula.</title>
        <authorList>
            <person name="Tang H."/>
            <person name="Krishnakumar V."/>
            <person name="Bidwell S."/>
            <person name="Rosen B."/>
            <person name="Chan A."/>
            <person name="Zhou S."/>
            <person name="Gentzbittel L."/>
            <person name="Childs K.L."/>
            <person name="Yandell M."/>
            <person name="Gundlach H."/>
            <person name="Mayer K.F."/>
            <person name="Schwartz D.C."/>
            <person name="Town C.D."/>
        </authorList>
    </citation>
    <scope>GENOME REANNOTATION</scope>
    <source>
        <strain evidence="1">A17</strain>
        <strain evidence="2 3">cv. Jemalong A17</strain>
    </source>
</reference>
<dbReference type="AlphaFoldDB" id="A0A072U7X8"/>
<sequence length="92" mass="10623">MEESDCLMGEREGLTDESERFPDNDLLQLFFSFWSHNKAYDVASQKSGFLVHIILHKCSTKHKIKMINKSLSHLSLTTKNLVWLQSMLPPVT</sequence>
<evidence type="ECO:0000313" key="2">
    <source>
        <dbReference type="EnsemblPlants" id="KEH25787"/>
    </source>
</evidence>
<evidence type="ECO:0000313" key="1">
    <source>
        <dbReference type="EMBL" id="KEH25787.1"/>
    </source>
</evidence>
<protein>
    <submittedName>
        <fullName evidence="1 2">Uncharacterized protein</fullName>
    </submittedName>
</protein>
<name>A0A072U7X8_MEDTR</name>